<proteinExistence type="predicted"/>
<feature type="non-terminal residue" evidence="2">
    <location>
        <position position="1"/>
    </location>
</feature>
<dbReference type="AlphaFoldDB" id="A0A813LLD8"/>
<feature type="compositionally biased region" description="Polar residues" evidence="1">
    <location>
        <begin position="236"/>
        <end position="251"/>
    </location>
</feature>
<organism evidence="2 3">
    <name type="scientific">Polarella glacialis</name>
    <name type="common">Dinoflagellate</name>
    <dbReference type="NCBI Taxonomy" id="89957"/>
    <lineage>
        <taxon>Eukaryota</taxon>
        <taxon>Sar</taxon>
        <taxon>Alveolata</taxon>
        <taxon>Dinophyceae</taxon>
        <taxon>Suessiales</taxon>
        <taxon>Suessiaceae</taxon>
        <taxon>Polarella</taxon>
    </lineage>
</organism>
<gene>
    <name evidence="2" type="ORF">PGLA2088_LOCUS46375</name>
</gene>
<evidence type="ECO:0000313" key="2">
    <source>
        <dbReference type="EMBL" id="CAE8732375.1"/>
    </source>
</evidence>
<name>A0A813LLD8_POLGL</name>
<dbReference type="EMBL" id="CAJNNW010036145">
    <property type="protein sequence ID" value="CAE8732375.1"/>
    <property type="molecule type" value="Genomic_DNA"/>
</dbReference>
<comment type="caution">
    <text evidence="2">The sequence shown here is derived from an EMBL/GenBank/DDBJ whole genome shotgun (WGS) entry which is preliminary data.</text>
</comment>
<dbReference type="Proteomes" id="UP000626109">
    <property type="component" value="Unassembled WGS sequence"/>
</dbReference>
<accession>A0A813LLD8</accession>
<evidence type="ECO:0000313" key="3">
    <source>
        <dbReference type="Proteomes" id="UP000626109"/>
    </source>
</evidence>
<evidence type="ECO:0000256" key="1">
    <source>
        <dbReference type="SAM" id="MobiDB-lite"/>
    </source>
</evidence>
<protein>
    <submittedName>
        <fullName evidence="2">Uncharacterized protein</fullName>
    </submittedName>
</protein>
<reference evidence="2" key="1">
    <citation type="submission" date="2021-02" db="EMBL/GenBank/DDBJ databases">
        <authorList>
            <person name="Dougan E. K."/>
            <person name="Rhodes N."/>
            <person name="Thang M."/>
            <person name="Chan C."/>
        </authorList>
    </citation>
    <scope>NUCLEOTIDE SEQUENCE</scope>
</reference>
<feature type="region of interest" description="Disordered" evidence="1">
    <location>
        <begin position="228"/>
        <end position="251"/>
    </location>
</feature>
<sequence>ICPKYLEVQRKHRKVTLYDLSDNFVVPWTRRTGNGVALLMNSEKPVDAQLMISHAWGEDIDECVEAFESYCALNQVDSESTFCWFCIFANYQPGNEPGDCGPTIQHQLAKDPFQSVISHPGLTVGMVVLSTSTAELYERLWCVLEIACAEQKEVPTVAALSWMYGAATWASMGKAKIMFSQINHTANSEGTLRKFLSVTTRNARCSCEADEKMITGLVTEMFQPASESDADPMLENQGTGTPNLKSGKTGTSETAFESLDEIIFRFRKKTFDYIGHELHKLVSGNDEERATAIESFDDAAFEAFVAEDSFCIQNMPNPLPENAAIRALLKQEVTQTLKFVPASHVLKNGDSEDEEDLTILYSMLEGLFKQLGRVTRVCLNLKHGELLAAQELGPGTDAGVLRKLSEENFWRLAELGDPDTGDVKTLHERARRKKAPIPEVMEAPIPEVVAPYVRGGGRQPQP</sequence>